<reference evidence="5 6" key="1">
    <citation type="journal article" date="2019" name="Nat. Microbiol.">
        <title>Mediterranean grassland soil C-N compound turnover is dependent on rainfall and depth, and is mediated by genomically divergent microorganisms.</title>
        <authorList>
            <person name="Diamond S."/>
            <person name="Andeer P.F."/>
            <person name="Li Z."/>
            <person name="Crits-Christoph A."/>
            <person name="Burstein D."/>
            <person name="Anantharaman K."/>
            <person name="Lane K.R."/>
            <person name="Thomas B.C."/>
            <person name="Pan C."/>
            <person name="Northen T.R."/>
            <person name="Banfield J.F."/>
        </authorList>
    </citation>
    <scope>NUCLEOTIDE SEQUENCE [LARGE SCALE GENOMIC DNA]</scope>
    <source>
        <strain evidence="5">NP_3</strain>
    </source>
</reference>
<feature type="domain" description="Organic solvent tolerance-like N-terminal" evidence="4">
    <location>
        <begin position="167"/>
        <end position="290"/>
    </location>
</feature>
<sequence>MRTGPSPGKIMGAALIVVALAGLSDAGAPAARAAGAPAPLGIDVSGASRIEYEDAAQEWVFRGAPVVVVRGTLRIAAPEILYHGGAHQIEVLGGGAISTPTFEFGAERIVAMLPARHVTASGSVRGRFLGGPAAPGDAAGRGGAAAQGRVSSGGDAAPDGRWATFSAETVEADDRPDAGQIVATGQVAVLRGDQQLRADRIVYDRMTRQGTADGHAVLAQGADRLLADHLVADLDRGEAEARGQVRLEGEDMRGVADHATLAQRTQTVVLDGHVVLYRDRARLEAERATIRFAEHTTIAEGHPAKIISGAEAPPPETSP</sequence>
<evidence type="ECO:0000259" key="4">
    <source>
        <dbReference type="Pfam" id="PF03968"/>
    </source>
</evidence>
<dbReference type="PANTHER" id="PTHR30189:SF1">
    <property type="entry name" value="LPS-ASSEMBLY PROTEIN LPTD"/>
    <property type="match status" value="1"/>
</dbReference>
<dbReference type="InterPro" id="IPR005653">
    <property type="entry name" value="OstA-like_N"/>
</dbReference>
<dbReference type="Pfam" id="PF03968">
    <property type="entry name" value="LptD_N"/>
    <property type="match status" value="1"/>
</dbReference>
<dbReference type="InterPro" id="IPR050218">
    <property type="entry name" value="LptD"/>
</dbReference>
<feature type="chain" id="PRO_5022019769" description="Organic solvent tolerance-like N-terminal domain-containing protein" evidence="3">
    <location>
        <begin position="31"/>
        <end position="319"/>
    </location>
</feature>
<dbReference type="Proteomes" id="UP000318509">
    <property type="component" value="Unassembled WGS sequence"/>
</dbReference>
<name>A0A537K5H8_9BACT</name>
<evidence type="ECO:0000256" key="2">
    <source>
        <dbReference type="SAM" id="MobiDB-lite"/>
    </source>
</evidence>
<dbReference type="PANTHER" id="PTHR30189">
    <property type="entry name" value="LPS-ASSEMBLY PROTEIN"/>
    <property type="match status" value="1"/>
</dbReference>
<accession>A0A537K5H8</accession>
<protein>
    <recommendedName>
        <fullName evidence="4">Organic solvent tolerance-like N-terminal domain-containing protein</fullName>
    </recommendedName>
</protein>
<keyword evidence="3" id="KW-0732">Signal</keyword>
<evidence type="ECO:0000313" key="5">
    <source>
        <dbReference type="EMBL" id="TMI90786.1"/>
    </source>
</evidence>
<evidence type="ECO:0000256" key="1">
    <source>
        <dbReference type="ARBA" id="ARBA00023237"/>
    </source>
</evidence>
<evidence type="ECO:0000256" key="3">
    <source>
        <dbReference type="SAM" id="SignalP"/>
    </source>
</evidence>
<evidence type="ECO:0000313" key="6">
    <source>
        <dbReference type="Proteomes" id="UP000318509"/>
    </source>
</evidence>
<keyword evidence="1" id="KW-0998">Cell outer membrane</keyword>
<organism evidence="5 6">
    <name type="scientific">Candidatus Segetimicrobium genomatis</name>
    <dbReference type="NCBI Taxonomy" id="2569760"/>
    <lineage>
        <taxon>Bacteria</taxon>
        <taxon>Bacillati</taxon>
        <taxon>Candidatus Sysuimicrobiota</taxon>
        <taxon>Candidatus Sysuimicrobiia</taxon>
        <taxon>Candidatus Sysuimicrobiales</taxon>
        <taxon>Candidatus Segetimicrobiaceae</taxon>
        <taxon>Candidatus Segetimicrobium</taxon>
    </lineage>
</organism>
<feature type="signal peptide" evidence="3">
    <location>
        <begin position="1"/>
        <end position="30"/>
    </location>
</feature>
<dbReference type="Gene3D" id="2.60.450.10">
    <property type="entry name" value="Lipopolysaccharide (LPS) transport protein A like domain"/>
    <property type="match status" value="1"/>
</dbReference>
<feature type="region of interest" description="Disordered" evidence="2">
    <location>
        <begin position="135"/>
        <end position="160"/>
    </location>
</feature>
<keyword evidence="1" id="KW-0472">Membrane</keyword>
<gene>
    <name evidence="5" type="ORF">E6H00_06085</name>
</gene>
<proteinExistence type="predicted"/>
<dbReference type="GO" id="GO:1990351">
    <property type="term" value="C:transporter complex"/>
    <property type="evidence" value="ECO:0007669"/>
    <property type="project" value="TreeGrafter"/>
</dbReference>
<dbReference type="GO" id="GO:0009279">
    <property type="term" value="C:cell outer membrane"/>
    <property type="evidence" value="ECO:0007669"/>
    <property type="project" value="TreeGrafter"/>
</dbReference>
<comment type="caution">
    <text evidence="5">The sequence shown here is derived from an EMBL/GenBank/DDBJ whole genome shotgun (WGS) entry which is preliminary data.</text>
</comment>
<dbReference type="AlphaFoldDB" id="A0A537K5H8"/>
<dbReference type="EMBL" id="VBAK01000107">
    <property type="protein sequence ID" value="TMI90786.1"/>
    <property type="molecule type" value="Genomic_DNA"/>
</dbReference>